<organism evidence="4 5">
    <name type="scientific">Spirosoma endbachense</name>
    <dbReference type="NCBI Taxonomy" id="2666025"/>
    <lineage>
        <taxon>Bacteria</taxon>
        <taxon>Pseudomonadati</taxon>
        <taxon>Bacteroidota</taxon>
        <taxon>Cytophagia</taxon>
        <taxon>Cytophagales</taxon>
        <taxon>Cytophagaceae</taxon>
        <taxon>Spirosoma</taxon>
    </lineage>
</organism>
<evidence type="ECO:0000256" key="2">
    <source>
        <dbReference type="ARBA" id="ARBA00023002"/>
    </source>
</evidence>
<keyword evidence="2" id="KW-0560">Oxidoreductase</keyword>
<dbReference type="Pfam" id="PF00106">
    <property type="entry name" value="adh_short"/>
    <property type="match status" value="1"/>
</dbReference>
<dbReference type="InterPro" id="IPR036291">
    <property type="entry name" value="NAD(P)-bd_dom_sf"/>
</dbReference>
<dbReference type="InterPro" id="IPR051911">
    <property type="entry name" value="SDR_oxidoreductase"/>
</dbReference>
<dbReference type="PANTHER" id="PTHR43976">
    <property type="entry name" value="SHORT CHAIN DEHYDROGENASE"/>
    <property type="match status" value="1"/>
</dbReference>
<gene>
    <name evidence="4" type="ORF">GJR95_19160</name>
</gene>
<dbReference type="KEGG" id="senf:GJR95_19160"/>
<evidence type="ECO:0000313" key="4">
    <source>
        <dbReference type="EMBL" id="QHV96996.1"/>
    </source>
</evidence>
<dbReference type="RefSeq" id="WP_162387409.1">
    <property type="nucleotide sequence ID" value="NZ_CP045997.1"/>
</dbReference>
<dbReference type="CDD" id="cd05374">
    <property type="entry name" value="17beta-HSD-like_SDR_c"/>
    <property type="match status" value="1"/>
</dbReference>
<evidence type="ECO:0000256" key="1">
    <source>
        <dbReference type="ARBA" id="ARBA00006484"/>
    </source>
</evidence>
<dbReference type="EMBL" id="CP045997">
    <property type="protein sequence ID" value="QHV96996.1"/>
    <property type="molecule type" value="Genomic_DNA"/>
</dbReference>
<evidence type="ECO:0000256" key="3">
    <source>
        <dbReference type="RuleBase" id="RU000363"/>
    </source>
</evidence>
<dbReference type="AlphaFoldDB" id="A0A6P1W013"/>
<dbReference type="SUPFAM" id="SSF51735">
    <property type="entry name" value="NAD(P)-binding Rossmann-fold domains"/>
    <property type="match status" value="1"/>
</dbReference>
<dbReference type="Gene3D" id="3.40.50.720">
    <property type="entry name" value="NAD(P)-binding Rossmann-like Domain"/>
    <property type="match status" value="1"/>
</dbReference>
<protein>
    <submittedName>
        <fullName evidence="4">SDR family NAD(P)-dependent oxidoreductase</fullName>
    </submittedName>
</protein>
<reference evidence="4 5" key="1">
    <citation type="submission" date="2019-11" db="EMBL/GenBank/DDBJ databases">
        <title>Spirosoma endbachense sp. nov., isolated from a natural salt meadow.</title>
        <authorList>
            <person name="Rojas J."/>
            <person name="Ambika Manirajan B."/>
            <person name="Ratering S."/>
            <person name="Suarez C."/>
            <person name="Geissler-Plaum R."/>
            <person name="Schnell S."/>
        </authorList>
    </citation>
    <scope>NUCLEOTIDE SEQUENCE [LARGE SCALE GENOMIC DNA]</scope>
    <source>
        <strain evidence="4 5">I-24</strain>
    </source>
</reference>
<dbReference type="InterPro" id="IPR002347">
    <property type="entry name" value="SDR_fam"/>
</dbReference>
<proteinExistence type="inferred from homology"/>
<sequence>MAKTVLITGASSGFGKQTAKLFHENGWNVIATMRSPEKETELTQLNNVLVDYLDVSDTESIRKAVKAGTDTFGTIDALINNAGYGVMGVFESATEEQIRQQYAVNVFGMMQVTQAVIPYMRAQGSGTIINISSFGGVVALPFGSLYNSSKFAVEGFSEALSHEVLPLGITVKIIEPGGVATNFRNGLTMIKNEIPVYNPLLALFFGRYAQTTQHIPKASPEMVAATIYKATTDGKQQLRYVVGEDAQFYIDAKTKNSDGDYTRLIRDYFVNDPVSQ</sequence>
<name>A0A6P1W013_9BACT</name>
<dbReference type="PROSITE" id="PS00061">
    <property type="entry name" value="ADH_SHORT"/>
    <property type="match status" value="1"/>
</dbReference>
<dbReference type="GO" id="GO:0016491">
    <property type="term" value="F:oxidoreductase activity"/>
    <property type="evidence" value="ECO:0007669"/>
    <property type="project" value="UniProtKB-KW"/>
</dbReference>
<comment type="similarity">
    <text evidence="1 3">Belongs to the short-chain dehydrogenases/reductases (SDR) family.</text>
</comment>
<evidence type="ECO:0000313" key="5">
    <source>
        <dbReference type="Proteomes" id="UP000464577"/>
    </source>
</evidence>
<dbReference type="PRINTS" id="PR00081">
    <property type="entry name" value="GDHRDH"/>
</dbReference>
<accession>A0A6P1W013</accession>
<dbReference type="PRINTS" id="PR00080">
    <property type="entry name" value="SDRFAMILY"/>
</dbReference>
<keyword evidence="5" id="KW-1185">Reference proteome</keyword>
<dbReference type="InterPro" id="IPR020904">
    <property type="entry name" value="Sc_DH/Rdtase_CS"/>
</dbReference>
<dbReference type="PANTHER" id="PTHR43976:SF16">
    <property type="entry name" value="SHORT-CHAIN DEHYDROGENASE_REDUCTASE FAMILY PROTEIN"/>
    <property type="match status" value="1"/>
</dbReference>
<dbReference type="Proteomes" id="UP000464577">
    <property type="component" value="Chromosome"/>
</dbReference>